<gene>
    <name evidence="1" type="ordered locus">Plabr_0585</name>
</gene>
<accession>F0SF57</accession>
<dbReference type="HOGENOM" id="CLU_707600_0_0_0"/>
<sequence>MLKHASLSRQFVCLMLLCTLVLGLLCSGISRAEDRPSQRITTELSFDILLPRERPNGLAAQRWAEAFSNLDVPLRIRQPQFNDKAGVDQQTFGTIRRVKVTGQLDRSSMIVFPDRKFALDDTAKLEEWIEELRVYGAQGAPEGQPLWGMQKADFDELHAEMRQPVEQDTSNMSMTEAIRALELPNGYPLRFSAETRQMLVERGDLPEHPHDLRGFAKGTALAMLLRGYGLAFSPRRLPDESFVLAIDPFNSEDKFWPIGWDPDSLGLKRLALAEKMFTATMIGIEQEPLTDLLPRIENETDLKVFIDPQAVDAQGINPEKLVVNYPRKRTSWSLCLRTILAQMKLTQEVRVDENDRPFIWITQFSPRSLSR</sequence>
<dbReference type="OrthoDB" id="250767at2"/>
<name>F0SF57_RUBBR</name>
<organism evidence="1 2">
    <name type="scientific">Rubinisphaera brasiliensis (strain ATCC 49424 / DSM 5305 / JCM 21570 / IAM 15109 / NBRC 103401 / IFAM 1448)</name>
    <name type="common">Planctomyces brasiliensis</name>
    <dbReference type="NCBI Taxonomy" id="756272"/>
    <lineage>
        <taxon>Bacteria</taxon>
        <taxon>Pseudomonadati</taxon>
        <taxon>Planctomycetota</taxon>
        <taxon>Planctomycetia</taxon>
        <taxon>Planctomycetales</taxon>
        <taxon>Planctomycetaceae</taxon>
        <taxon>Rubinisphaera</taxon>
    </lineage>
</organism>
<dbReference type="AlphaFoldDB" id="F0SF57"/>
<evidence type="ECO:0000313" key="2">
    <source>
        <dbReference type="Proteomes" id="UP000006860"/>
    </source>
</evidence>
<dbReference type="EMBL" id="CP002546">
    <property type="protein sequence ID" value="ADY58212.1"/>
    <property type="molecule type" value="Genomic_DNA"/>
</dbReference>
<evidence type="ECO:0000313" key="1">
    <source>
        <dbReference type="EMBL" id="ADY58212.1"/>
    </source>
</evidence>
<dbReference type="RefSeq" id="WP_013626955.1">
    <property type="nucleotide sequence ID" value="NC_015174.1"/>
</dbReference>
<protein>
    <submittedName>
        <fullName evidence="1">Uncharacterized protein</fullName>
    </submittedName>
</protein>
<keyword evidence="2" id="KW-1185">Reference proteome</keyword>
<reference evidence="2" key="1">
    <citation type="submission" date="2011-02" db="EMBL/GenBank/DDBJ databases">
        <title>The complete genome of Planctomyces brasiliensis DSM 5305.</title>
        <authorList>
            <person name="Lucas S."/>
            <person name="Copeland A."/>
            <person name="Lapidus A."/>
            <person name="Bruce D."/>
            <person name="Goodwin L."/>
            <person name="Pitluck S."/>
            <person name="Kyrpides N."/>
            <person name="Mavromatis K."/>
            <person name="Pagani I."/>
            <person name="Ivanova N."/>
            <person name="Ovchinnikova G."/>
            <person name="Lu M."/>
            <person name="Detter J.C."/>
            <person name="Han C."/>
            <person name="Land M."/>
            <person name="Hauser L."/>
            <person name="Markowitz V."/>
            <person name="Cheng J.-F."/>
            <person name="Hugenholtz P."/>
            <person name="Woyke T."/>
            <person name="Wu D."/>
            <person name="Tindall B."/>
            <person name="Pomrenke H.G."/>
            <person name="Brambilla E."/>
            <person name="Klenk H.-P."/>
            <person name="Eisen J.A."/>
        </authorList>
    </citation>
    <scope>NUCLEOTIDE SEQUENCE [LARGE SCALE GENOMIC DNA]</scope>
    <source>
        <strain evidence="2">ATCC 49424 / DSM 5305 / JCM 21570 / NBRC 103401 / IFAM 1448</strain>
    </source>
</reference>
<dbReference type="KEGG" id="pbs:Plabr_0585"/>
<proteinExistence type="predicted"/>
<dbReference type="Proteomes" id="UP000006860">
    <property type="component" value="Chromosome"/>
</dbReference>